<feature type="transmembrane region" description="Helical" evidence="13">
    <location>
        <begin position="100"/>
        <end position="118"/>
    </location>
</feature>
<keyword evidence="4" id="KW-1003">Cell membrane</keyword>
<keyword evidence="10" id="KW-0408">Iron</keyword>
<keyword evidence="3" id="KW-0813">Transport</keyword>
<name>A0A7X1FYN3_9SPHN</name>
<evidence type="ECO:0000256" key="2">
    <source>
        <dbReference type="ARBA" id="ARBA00008622"/>
    </source>
</evidence>
<evidence type="ECO:0000256" key="8">
    <source>
        <dbReference type="ARBA" id="ARBA00022982"/>
    </source>
</evidence>
<dbReference type="GO" id="GO:0020037">
    <property type="term" value="F:heme binding"/>
    <property type="evidence" value="ECO:0007669"/>
    <property type="project" value="TreeGrafter"/>
</dbReference>
<dbReference type="InterPro" id="IPR016174">
    <property type="entry name" value="Di-haem_cyt_TM"/>
</dbReference>
<evidence type="ECO:0000256" key="10">
    <source>
        <dbReference type="ARBA" id="ARBA00023004"/>
    </source>
</evidence>
<proteinExistence type="inferred from homology"/>
<comment type="caution">
    <text evidence="15">The sequence shown here is derived from an EMBL/GenBank/DDBJ whole genome shotgun (WGS) entry which is preliminary data.</text>
</comment>
<evidence type="ECO:0000256" key="9">
    <source>
        <dbReference type="ARBA" id="ARBA00022989"/>
    </source>
</evidence>
<evidence type="ECO:0000256" key="5">
    <source>
        <dbReference type="ARBA" id="ARBA00022617"/>
    </source>
</evidence>
<dbReference type="GO" id="GO:0005506">
    <property type="term" value="F:iron ion binding"/>
    <property type="evidence" value="ECO:0007669"/>
    <property type="project" value="InterPro"/>
</dbReference>
<dbReference type="PRINTS" id="PR00161">
    <property type="entry name" value="NIHGNASECYTB"/>
</dbReference>
<evidence type="ECO:0000256" key="1">
    <source>
        <dbReference type="ARBA" id="ARBA00004651"/>
    </source>
</evidence>
<evidence type="ECO:0000256" key="4">
    <source>
        <dbReference type="ARBA" id="ARBA00022475"/>
    </source>
</evidence>
<dbReference type="InterPro" id="IPR000516">
    <property type="entry name" value="Ni-dep_Hydgase_cyt-B"/>
</dbReference>
<organism evidence="15 16">
    <name type="scientific">Novosphingobium piscinae</name>
    <dbReference type="NCBI Taxonomy" id="1507448"/>
    <lineage>
        <taxon>Bacteria</taxon>
        <taxon>Pseudomonadati</taxon>
        <taxon>Pseudomonadota</taxon>
        <taxon>Alphaproteobacteria</taxon>
        <taxon>Sphingomonadales</taxon>
        <taxon>Sphingomonadaceae</taxon>
        <taxon>Novosphingobium</taxon>
    </lineage>
</organism>
<dbReference type="AlphaFoldDB" id="A0A7X1FYN3"/>
<dbReference type="PANTHER" id="PTHR30485">
    <property type="entry name" value="NI/FE-HYDROGENASE 1 B-TYPE CYTOCHROME SUBUNIT"/>
    <property type="match status" value="1"/>
</dbReference>
<keyword evidence="11 13" id="KW-0472">Membrane</keyword>
<dbReference type="SUPFAM" id="SSF81342">
    <property type="entry name" value="Transmembrane di-heme cytochromes"/>
    <property type="match status" value="1"/>
</dbReference>
<evidence type="ECO:0000259" key="14">
    <source>
        <dbReference type="Pfam" id="PF01292"/>
    </source>
</evidence>
<keyword evidence="8" id="KW-0249">Electron transport</keyword>
<gene>
    <name evidence="15" type="ORF">H7F53_09270</name>
</gene>
<evidence type="ECO:0000256" key="3">
    <source>
        <dbReference type="ARBA" id="ARBA00022448"/>
    </source>
</evidence>
<dbReference type="InterPro" id="IPR011577">
    <property type="entry name" value="Cyt_b561_bac/Ni-Hgenase"/>
</dbReference>
<evidence type="ECO:0000256" key="7">
    <source>
        <dbReference type="ARBA" id="ARBA00022723"/>
    </source>
</evidence>
<keyword evidence="9 13" id="KW-1133">Transmembrane helix</keyword>
<dbReference type="GO" id="GO:0005886">
    <property type="term" value="C:plasma membrane"/>
    <property type="evidence" value="ECO:0007669"/>
    <property type="project" value="UniProtKB-SubCell"/>
</dbReference>
<dbReference type="PANTHER" id="PTHR30485:SF1">
    <property type="entry name" value="CYTOCHROME YDHU-RELATED"/>
    <property type="match status" value="1"/>
</dbReference>
<keyword evidence="16" id="KW-1185">Reference proteome</keyword>
<evidence type="ECO:0000256" key="6">
    <source>
        <dbReference type="ARBA" id="ARBA00022692"/>
    </source>
</evidence>
<dbReference type="Proteomes" id="UP000551327">
    <property type="component" value="Unassembled WGS sequence"/>
</dbReference>
<feature type="transmembrane region" description="Helical" evidence="13">
    <location>
        <begin position="169"/>
        <end position="193"/>
    </location>
</feature>
<sequence>MTPADSLARDPASGQPARSDAAPRGGMLVRRHRLSTRLWHWLNLVTLTIMLMSGLMIFNAHPRLYWGAYGANRDHAWLQLPRFPGWATLPSSYSLADARIWHLAFAWVLALALLGYLLRSLRNGHIRRDLHITAAEWRPAHLWRDVVDHARLRFPAGAAALRYNVLQKLAYCGVLFGLLPLVILTGLTMSPGLNAALPWLLDLFGGRQSARSLHFLAAAGLVLFALVHVTMVVLAGPVNELRSMITGWYRLPRERSHD</sequence>
<dbReference type="EMBL" id="JACLAX010000007">
    <property type="protein sequence ID" value="MBC2669331.1"/>
    <property type="molecule type" value="Genomic_DNA"/>
</dbReference>
<evidence type="ECO:0000256" key="12">
    <source>
        <dbReference type="SAM" id="MobiDB-lite"/>
    </source>
</evidence>
<feature type="domain" description="Cytochrome b561 bacterial/Ni-hydrogenase" evidence="14">
    <location>
        <begin position="31"/>
        <end position="247"/>
    </location>
</feature>
<keyword evidence="6 13" id="KW-0812">Transmembrane</keyword>
<protein>
    <submittedName>
        <fullName evidence="15">Cytochrome b/b6 domain-containing protein</fullName>
    </submittedName>
</protein>
<feature type="transmembrane region" description="Helical" evidence="13">
    <location>
        <begin position="213"/>
        <end position="235"/>
    </location>
</feature>
<dbReference type="Pfam" id="PF01292">
    <property type="entry name" value="Ni_hydr_CYTB"/>
    <property type="match status" value="1"/>
</dbReference>
<evidence type="ECO:0000313" key="16">
    <source>
        <dbReference type="Proteomes" id="UP000551327"/>
    </source>
</evidence>
<dbReference type="Gene3D" id="1.20.950.20">
    <property type="entry name" value="Transmembrane di-heme cytochromes, Chain C"/>
    <property type="match status" value="1"/>
</dbReference>
<evidence type="ECO:0000313" key="15">
    <source>
        <dbReference type="EMBL" id="MBC2669331.1"/>
    </source>
</evidence>
<feature type="transmembrane region" description="Helical" evidence="13">
    <location>
        <begin position="38"/>
        <end position="58"/>
    </location>
</feature>
<comment type="subcellular location">
    <subcellularLocation>
        <location evidence="1">Cell membrane</location>
        <topology evidence="1">Multi-pass membrane protein</topology>
    </subcellularLocation>
</comment>
<dbReference type="GO" id="GO:0009055">
    <property type="term" value="F:electron transfer activity"/>
    <property type="evidence" value="ECO:0007669"/>
    <property type="project" value="InterPro"/>
</dbReference>
<dbReference type="GO" id="GO:0022904">
    <property type="term" value="P:respiratory electron transport chain"/>
    <property type="evidence" value="ECO:0007669"/>
    <property type="project" value="InterPro"/>
</dbReference>
<accession>A0A7X1FYN3</accession>
<keyword evidence="5" id="KW-0349">Heme</keyword>
<evidence type="ECO:0000256" key="13">
    <source>
        <dbReference type="SAM" id="Phobius"/>
    </source>
</evidence>
<dbReference type="InterPro" id="IPR051542">
    <property type="entry name" value="Hydrogenase_cytochrome"/>
</dbReference>
<reference evidence="15 16" key="1">
    <citation type="submission" date="2020-08" db="EMBL/GenBank/DDBJ databases">
        <title>The genome sequence of type strain Novosphingobium piscinae KCTC 42194.</title>
        <authorList>
            <person name="Liu Y."/>
        </authorList>
    </citation>
    <scope>NUCLEOTIDE SEQUENCE [LARGE SCALE GENOMIC DNA]</scope>
    <source>
        <strain evidence="15 16">KCTC 42194</strain>
    </source>
</reference>
<comment type="similarity">
    <text evidence="2">Belongs to the HupC/HyaC/HydC family.</text>
</comment>
<keyword evidence="7" id="KW-0479">Metal-binding</keyword>
<evidence type="ECO:0000256" key="11">
    <source>
        <dbReference type="ARBA" id="ARBA00023136"/>
    </source>
</evidence>
<feature type="region of interest" description="Disordered" evidence="12">
    <location>
        <begin position="1"/>
        <end position="23"/>
    </location>
</feature>